<accession>X1LT99</accession>
<dbReference type="Gene3D" id="3.40.50.150">
    <property type="entry name" value="Vaccinia Virus protein VP39"/>
    <property type="match status" value="1"/>
</dbReference>
<feature type="non-terminal residue" evidence="1">
    <location>
        <position position="1"/>
    </location>
</feature>
<organism evidence="1">
    <name type="scientific">marine sediment metagenome</name>
    <dbReference type="NCBI Taxonomy" id="412755"/>
    <lineage>
        <taxon>unclassified sequences</taxon>
        <taxon>metagenomes</taxon>
        <taxon>ecological metagenomes</taxon>
    </lineage>
</organism>
<comment type="caution">
    <text evidence="1">The sequence shown here is derived from an EMBL/GenBank/DDBJ whole genome shotgun (WGS) entry which is preliminary data.</text>
</comment>
<dbReference type="AlphaFoldDB" id="X1LT99"/>
<sequence>RKEAVILILKHLFLKLIGKSQLDFKDVFVPWGKKVRRYYHYFTKRELINLVKKEGFKIKKFGVAKNETGKRSNIYLIAEK</sequence>
<dbReference type="EMBL" id="BARV01014739">
    <property type="protein sequence ID" value="GAI22587.1"/>
    <property type="molecule type" value="Genomic_DNA"/>
</dbReference>
<name>X1LT99_9ZZZZ</name>
<dbReference type="InterPro" id="IPR029063">
    <property type="entry name" value="SAM-dependent_MTases_sf"/>
</dbReference>
<reference evidence="1" key="1">
    <citation type="journal article" date="2014" name="Front. Microbiol.">
        <title>High frequency of phylogenetically diverse reductive dehalogenase-homologous genes in deep subseafloor sedimentary metagenomes.</title>
        <authorList>
            <person name="Kawai M."/>
            <person name="Futagami T."/>
            <person name="Toyoda A."/>
            <person name="Takaki Y."/>
            <person name="Nishi S."/>
            <person name="Hori S."/>
            <person name="Arai W."/>
            <person name="Tsubouchi T."/>
            <person name="Morono Y."/>
            <person name="Uchiyama I."/>
            <person name="Ito T."/>
            <person name="Fujiyama A."/>
            <person name="Inagaki F."/>
            <person name="Takami H."/>
        </authorList>
    </citation>
    <scope>NUCLEOTIDE SEQUENCE</scope>
    <source>
        <strain evidence="1">Expedition CK06-06</strain>
    </source>
</reference>
<gene>
    <name evidence="1" type="ORF">S06H3_25584</name>
</gene>
<proteinExistence type="predicted"/>
<evidence type="ECO:0000313" key="1">
    <source>
        <dbReference type="EMBL" id="GAI22587.1"/>
    </source>
</evidence>
<protein>
    <submittedName>
        <fullName evidence="1">Uncharacterized protein</fullName>
    </submittedName>
</protein>